<dbReference type="Proteomes" id="UP001212997">
    <property type="component" value="Unassembled WGS sequence"/>
</dbReference>
<feature type="domain" description="Cytosolic endo-beta-N-acetylglucosaminidase TIM barrel" evidence="1">
    <location>
        <begin position="67"/>
        <end position="283"/>
    </location>
</feature>
<evidence type="ECO:0000313" key="3">
    <source>
        <dbReference type="Proteomes" id="UP001212997"/>
    </source>
</evidence>
<dbReference type="InterPro" id="IPR032979">
    <property type="entry name" value="ENGase"/>
</dbReference>
<name>A0AAD5URT2_9APHY</name>
<keyword evidence="3" id="KW-1185">Reference proteome</keyword>
<sequence length="286" mass="32319">MPLQGPVNVNVDDPPYFESIQELDKWSSRPPPRLNGLLPYIPRSAPSEDSRRGKLLVCHDYKGGYKDTPDAFSYTFNFWQFTDIFVYFSHHRVTVPPPGWVNASHRQGTLMLGTLIFEGSAEDDCLRLVSGPTSLPGTQYVSPHYARVLAQLAYQRGFDGYLLNFECRLPGGLSQSRALTTWVAILDHELKRTIGEHAECVWYDSVIIDGSLRWQNRLNSLNLPYFPPSSSFFTNYSWPTSYPLLTVQYFLSLDPDEDPAKGLNDLYFGVDVWEEGSHGAGALGVR</sequence>
<dbReference type="PANTHER" id="PTHR13246">
    <property type="entry name" value="ENDO BETA N-ACETYLGLUCOSAMINIDASE"/>
    <property type="match status" value="1"/>
</dbReference>
<dbReference type="Pfam" id="PF03644">
    <property type="entry name" value="Glyco_hydro_85"/>
    <property type="match status" value="1"/>
</dbReference>
<dbReference type="PANTHER" id="PTHR13246:SF1">
    <property type="entry name" value="CYTOSOLIC ENDO-BETA-N-ACETYLGLUCOSAMINIDASE"/>
    <property type="match status" value="1"/>
</dbReference>
<evidence type="ECO:0000259" key="1">
    <source>
        <dbReference type="Pfam" id="PF03644"/>
    </source>
</evidence>
<dbReference type="Gene3D" id="3.20.20.80">
    <property type="entry name" value="Glycosidases"/>
    <property type="match status" value="1"/>
</dbReference>
<dbReference type="AlphaFoldDB" id="A0AAD5URT2"/>
<accession>A0AAD5URT2</accession>
<gene>
    <name evidence="2" type="ORF">NLI96_g12705</name>
</gene>
<protein>
    <recommendedName>
        <fullName evidence="1">Cytosolic endo-beta-N-acetylglucosaminidase TIM barrel domain-containing protein</fullName>
    </recommendedName>
</protein>
<reference evidence="2" key="1">
    <citation type="submission" date="2022-07" db="EMBL/GenBank/DDBJ databases">
        <title>Genome Sequence of Physisporinus lineatus.</title>
        <authorList>
            <person name="Buettner E."/>
        </authorList>
    </citation>
    <scope>NUCLEOTIDE SEQUENCE</scope>
    <source>
        <strain evidence="2">VT162</strain>
    </source>
</reference>
<dbReference type="EMBL" id="JANAWD010001180">
    <property type="protein sequence ID" value="KAJ3473999.1"/>
    <property type="molecule type" value="Genomic_DNA"/>
</dbReference>
<organism evidence="2 3">
    <name type="scientific">Meripilus lineatus</name>
    <dbReference type="NCBI Taxonomy" id="2056292"/>
    <lineage>
        <taxon>Eukaryota</taxon>
        <taxon>Fungi</taxon>
        <taxon>Dikarya</taxon>
        <taxon>Basidiomycota</taxon>
        <taxon>Agaricomycotina</taxon>
        <taxon>Agaricomycetes</taxon>
        <taxon>Polyporales</taxon>
        <taxon>Meripilaceae</taxon>
        <taxon>Meripilus</taxon>
    </lineage>
</organism>
<proteinExistence type="predicted"/>
<dbReference type="GO" id="GO:0033925">
    <property type="term" value="F:mannosyl-glycoprotein endo-beta-N-acetylglucosaminidase activity"/>
    <property type="evidence" value="ECO:0007669"/>
    <property type="project" value="UniProtKB-EC"/>
</dbReference>
<comment type="caution">
    <text evidence="2">The sequence shown here is derived from an EMBL/GenBank/DDBJ whole genome shotgun (WGS) entry which is preliminary data.</text>
</comment>
<dbReference type="InterPro" id="IPR005201">
    <property type="entry name" value="TIM_ENGase"/>
</dbReference>
<evidence type="ECO:0000313" key="2">
    <source>
        <dbReference type="EMBL" id="KAJ3473999.1"/>
    </source>
</evidence>
<dbReference type="GO" id="GO:0005829">
    <property type="term" value="C:cytosol"/>
    <property type="evidence" value="ECO:0007669"/>
    <property type="project" value="UniProtKB-SubCell"/>
</dbReference>